<evidence type="ECO:0000256" key="12">
    <source>
        <dbReference type="ARBA" id="ARBA00023239"/>
    </source>
</evidence>
<dbReference type="PROSITE" id="PS50125">
    <property type="entry name" value="GUANYLATE_CYCLASE_2"/>
    <property type="match status" value="1"/>
</dbReference>
<evidence type="ECO:0000256" key="2">
    <source>
        <dbReference type="ARBA" id="ARBA00004251"/>
    </source>
</evidence>
<keyword evidence="18" id="KW-1185">Reference proteome</keyword>
<dbReference type="InterPro" id="IPR001828">
    <property type="entry name" value="ANF_lig-bd_rcpt"/>
</dbReference>
<proteinExistence type="predicted"/>
<dbReference type="SMART" id="SM00044">
    <property type="entry name" value="CYCc"/>
    <property type="match status" value="1"/>
</dbReference>
<dbReference type="InterPro" id="IPR001245">
    <property type="entry name" value="Ser-Thr/Tyr_kinase_cat_dom"/>
</dbReference>
<dbReference type="InterPro" id="IPR029787">
    <property type="entry name" value="Nucleotide_cyclase"/>
</dbReference>
<keyword evidence="5" id="KW-0732">Signal</keyword>
<dbReference type="InterPro" id="IPR050401">
    <property type="entry name" value="Cyclic_nucleotide_synthase"/>
</dbReference>
<evidence type="ECO:0000256" key="8">
    <source>
        <dbReference type="ARBA" id="ARBA00023134"/>
    </source>
</evidence>
<comment type="subcellular location">
    <subcellularLocation>
        <location evidence="2">Cell membrane</location>
        <topology evidence="2">Single-pass type I membrane protein</topology>
    </subcellularLocation>
</comment>
<protein>
    <recommendedName>
        <fullName evidence="3">guanylate cyclase</fullName>
        <ecNumber evidence="3">4.6.1.2</ecNumber>
    </recommendedName>
</protein>
<dbReference type="InterPro" id="IPR011009">
    <property type="entry name" value="Kinase-like_dom_sf"/>
</dbReference>
<evidence type="ECO:0000256" key="9">
    <source>
        <dbReference type="ARBA" id="ARBA00023136"/>
    </source>
</evidence>
<dbReference type="OrthoDB" id="60033at2759"/>
<keyword evidence="8" id="KW-0342">GTP-binding</keyword>
<evidence type="ECO:0000259" key="15">
    <source>
        <dbReference type="PROSITE" id="PS50011"/>
    </source>
</evidence>
<dbReference type="GO" id="GO:0001653">
    <property type="term" value="F:peptide receptor activity"/>
    <property type="evidence" value="ECO:0007669"/>
    <property type="project" value="TreeGrafter"/>
</dbReference>
<evidence type="ECO:0000256" key="6">
    <source>
        <dbReference type="ARBA" id="ARBA00022741"/>
    </source>
</evidence>
<evidence type="ECO:0000256" key="3">
    <source>
        <dbReference type="ARBA" id="ARBA00012202"/>
    </source>
</evidence>
<keyword evidence="13" id="KW-0141">cGMP biosynthesis</keyword>
<dbReference type="InterPro" id="IPR001054">
    <property type="entry name" value="A/G_cyclase"/>
</dbReference>
<evidence type="ECO:0000256" key="14">
    <source>
        <dbReference type="SAM" id="Phobius"/>
    </source>
</evidence>
<keyword evidence="6" id="KW-0547">Nucleotide-binding</keyword>
<evidence type="ECO:0000256" key="1">
    <source>
        <dbReference type="ARBA" id="ARBA00001436"/>
    </source>
</evidence>
<dbReference type="Pfam" id="PF00211">
    <property type="entry name" value="Guanylate_cyc"/>
    <property type="match status" value="1"/>
</dbReference>
<evidence type="ECO:0000256" key="5">
    <source>
        <dbReference type="ARBA" id="ARBA00022729"/>
    </source>
</evidence>
<name>A0A6J8DEI3_MYTCO</name>
<feature type="transmembrane region" description="Helical" evidence="14">
    <location>
        <begin position="413"/>
        <end position="436"/>
    </location>
</feature>
<evidence type="ECO:0000256" key="13">
    <source>
        <dbReference type="ARBA" id="ARBA00023293"/>
    </source>
</evidence>
<keyword evidence="9 14" id="KW-0472">Membrane</keyword>
<dbReference type="PANTHER" id="PTHR11920:SF494">
    <property type="entry name" value="ATRIAL NATRIURETIC PEPTIDE RECEPTOR 2"/>
    <property type="match status" value="1"/>
</dbReference>
<dbReference type="CDD" id="cd06352">
    <property type="entry name" value="PBP1_NPR_GC-like"/>
    <property type="match status" value="1"/>
</dbReference>
<evidence type="ECO:0000256" key="4">
    <source>
        <dbReference type="ARBA" id="ARBA00022692"/>
    </source>
</evidence>
<keyword evidence="4 14" id="KW-0812">Transmembrane</keyword>
<dbReference type="EC" id="4.6.1.2" evidence="3"/>
<dbReference type="Gene3D" id="6.10.250.780">
    <property type="match status" value="1"/>
</dbReference>
<dbReference type="Pfam" id="PF07714">
    <property type="entry name" value="PK_Tyr_Ser-Thr"/>
    <property type="match status" value="1"/>
</dbReference>
<feature type="domain" description="Guanylate cyclase" evidence="16">
    <location>
        <begin position="815"/>
        <end position="918"/>
    </location>
</feature>
<feature type="domain" description="Protein kinase" evidence="15">
    <location>
        <begin position="464"/>
        <end position="752"/>
    </location>
</feature>
<dbReference type="GO" id="GO:0005886">
    <property type="term" value="C:plasma membrane"/>
    <property type="evidence" value="ECO:0007669"/>
    <property type="project" value="UniProtKB-SubCell"/>
</dbReference>
<evidence type="ECO:0000256" key="7">
    <source>
        <dbReference type="ARBA" id="ARBA00022989"/>
    </source>
</evidence>
<dbReference type="EMBL" id="CACVKT020007119">
    <property type="protein sequence ID" value="CAC5405470.1"/>
    <property type="molecule type" value="Genomic_DNA"/>
</dbReference>
<keyword evidence="10" id="KW-0675">Receptor</keyword>
<dbReference type="AlphaFoldDB" id="A0A6J8DEI3"/>
<dbReference type="GO" id="GO:0005525">
    <property type="term" value="F:GTP binding"/>
    <property type="evidence" value="ECO:0007669"/>
    <property type="project" value="UniProtKB-KW"/>
</dbReference>
<dbReference type="InterPro" id="IPR001170">
    <property type="entry name" value="ANPR/GUC"/>
</dbReference>
<keyword evidence="12 17" id="KW-0456">Lyase</keyword>
<organism evidence="17 18">
    <name type="scientific">Mytilus coruscus</name>
    <name type="common">Sea mussel</name>
    <dbReference type="NCBI Taxonomy" id="42192"/>
    <lineage>
        <taxon>Eukaryota</taxon>
        <taxon>Metazoa</taxon>
        <taxon>Spiralia</taxon>
        <taxon>Lophotrochozoa</taxon>
        <taxon>Mollusca</taxon>
        <taxon>Bivalvia</taxon>
        <taxon>Autobranchia</taxon>
        <taxon>Pteriomorphia</taxon>
        <taxon>Mytilida</taxon>
        <taxon>Mytiloidea</taxon>
        <taxon>Mytilidae</taxon>
        <taxon>Mytilinae</taxon>
        <taxon>Mytilus</taxon>
    </lineage>
</organism>
<dbReference type="SUPFAM" id="SSF55073">
    <property type="entry name" value="Nucleotide cyclase"/>
    <property type="match status" value="1"/>
</dbReference>
<gene>
    <name evidence="17" type="ORF">MCOR_39157</name>
</gene>
<dbReference type="Gene3D" id="3.30.70.1230">
    <property type="entry name" value="Nucleotide cyclase"/>
    <property type="match status" value="1"/>
</dbReference>
<dbReference type="InterPro" id="IPR028082">
    <property type="entry name" value="Peripla_BP_I"/>
</dbReference>
<dbReference type="Pfam" id="PF01094">
    <property type="entry name" value="ANF_receptor"/>
    <property type="match status" value="1"/>
</dbReference>
<evidence type="ECO:0000313" key="18">
    <source>
        <dbReference type="Proteomes" id="UP000507470"/>
    </source>
</evidence>
<comment type="catalytic activity">
    <reaction evidence="1">
        <text>GTP = 3',5'-cyclic GMP + diphosphate</text>
        <dbReference type="Rhea" id="RHEA:13665"/>
        <dbReference type="ChEBI" id="CHEBI:33019"/>
        <dbReference type="ChEBI" id="CHEBI:37565"/>
        <dbReference type="ChEBI" id="CHEBI:57746"/>
        <dbReference type="EC" id="4.6.1.2"/>
    </reaction>
</comment>
<dbReference type="GO" id="GO:0007168">
    <property type="term" value="P:receptor guanylyl cyclase signaling pathway"/>
    <property type="evidence" value="ECO:0007669"/>
    <property type="project" value="TreeGrafter"/>
</dbReference>
<dbReference type="SUPFAM" id="SSF53822">
    <property type="entry name" value="Periplasmic binding protein-like I"/>
    <property type="match status" value="1"/>
</dbReference>
<dbReference type="GO" id="GO:0004383">
    <property type="term" value="F:guanylate cyclase activity"/>
    <property type="evidence" value="ECO:0007669"/>
    <property type="project" value="UniProtKB-EC"/>
</dbReference>
<dbReference type="GO" id="GO:0004672">
    <property type="term" value="F:protein kinase activity"/>
    <property type="evidence" value="ECO:0007669"/>
    <property type="project" value="InterPro"/>
</dbReference>
<dbReference type="InterPro" id="IPR000719">
    <property type="entry name" value="Prot_kinase_dom"/>
</dbReference>
<dbReference type="GO" id="GO:0035556">
    <property type="term" value="P:intracellular signal transduction"/>
    <property type="evidence" value="ECO:0007669"/>
    <property type="project" value="InterPro"/>
</dbReference>
<dbReference type="CDD" id="cd07302">
    <property type="entry name" value="CHD"/>
    <property type="match status" value="1"/>
</dbReference>
<evidence type="ECO:0000313" key="17">
    <source>
        <dbReference type="EMBL" id="CAC5405470.1"/>
    </source>
</evidence>
<reference evidence="17 18" key="1">
    <citation type="submission" date="2020-06" db="EMBL/GenBank/DDBJ databases">
        <authorList>
            <person name="Li R."/>
            <person name="Bekaert M."/>
        </authorList>
    </citation>
    <scope>NUCLEOTIDE SEQUENCE [LARGE SCALE GENOMIC DNA]</scope>
    <source>
        <strain evidence="18">wild</strain>
    </source>
</reference>
<dbReference type="PROSITE" id="PS50011">
    <property type="entry name" value="PROTEIN_KINASE_DOM"/>
    <property type="match status" value="1"/>
</dbReference>
<accession>A0A6J8DEI3</accession>
<dbReference type="Gene3D" id="1.10.510.10">
    <property type="entry name" value="Transferase(Phosphotransferase) domain 1"/>
    <property type="match status" value="1"/>
</dbReference>
<dbReference type="GO" id="GO:0004016">
    <property type="term" value="F:adenylate cyclase activity"/>
    <property type="evidence" value="ECO:0007669"/>
    <property type="project" value="TreeGrafter"/>
</dbReference>
<keyword evidence="7 14" id="KW-1133">Transmembrane helix</keyword>
<dbReference type="PANTHER" id="PTHR11920">
    <property type="entry name" value="GUANYLYL CYCLASE"/>
    <property type="match status" value="1"/>
</dbReference>
<dbReference type="Gene3D" id="3.40.50.2300">
    <property type="match status" value="3"/>
</dbReference>
<evidence type="ECO:0000256" key="10">
    <source>
        <dbReference type="ARBA" id="ARBA00023170"/>
    </source>
</evidence>
<dbReference type="PRINTS" id="PR00255">
    <property type="entry name" value="NATPEPTIDER"/>
</dbReference>
<dbReference type="SUPFAM" id="SSF56112">
    <property type="entry name" value="Protein kinase-like (PK-like)"/>
    <property type="match status" value="1"/>
</dbReference>
<dbReference type="Proteomes" id="UP000507470">
    <property type="component" value="Unassembled WGS sequence"/>
</dbReference>
<keyword evidence="11" id="KW-0325">Glycoprotein</keyword>
<evidence type="ECO:0000256" key="11">
    <source>
        <dbReference type="ARBA" id="ARBA00023180"/>
    </source>
</evidence>
<sequence length="938" mass="106613">MVNGGTLPYEYKKSGPAVDIAIEKIKSMYTEVFDVNYIYRDAGLKCSENGFGAIAADVYYNDNIDVFIGPGCSFGVDVIGRLAASWNLPVITPVGTNAVLEDKNNFPTLTRLSYNMNTISQMYLSIFSRYNWTDVTIITDVTKSFFRIVKDSLMEAFQFAGVNVERILFNTSKHYDIGNHLKQARLRSRVIVVSCSGDTFRELMLIAHQLGMTTGEYVFIIISLFDGDTYLGNFGWKRDDSYDKLAAIAFDSVLMVRLRYPTSAAFMEFEKDVTLMASTHYNYTFKVNPFITSVYEAFMIYASVANETISEGGNLRDGRTVTQKLWNREFGGLDGSIKIDSNGDRNADFSLLDLDGTSVEYKVVANYLGLDGKLVFNDSIEIHWPKNRGPPLNRPLCGYDGNNPSCKKSELPMTAILVTVLAACLVLFVLALIIILRKQHHENDIRSNWWKIDKENLLFRKSMSHSFHSLMSGSVDKHSSRSNDDGFSANTAIYKGNKVHFKTLEVKRLNIDRKMILEMIEMRDFNCSNLTKFIGLYTKHPHCMIITEYCSRGDLQTLLLNDSIDLDKDLKMALIIDLIEGMTYLHNCSISVHGNLTSDSCVIDSRFVLKVTGYELRRLKVQCKDNVSPANRFWIAPEHLRTKERTVSQPGDVYSFGIILSEILSRKEPFSEELDSFTSQGCHIKIIMKVINTENPPFRPTLAKASNKDFMGGMETIMYDCLNEDPQNRPYFMIIGKRIKDLTGISKTHNVLDALLRRMEQYANNLEALVFERTQAFLDEKRKSEELLYQVLPRSVAEKLRDGRPVNHEAFDCVTIYFSDIVGFTDISSQSTPFQIVDLLNDLYNCFDEIIDRHDVYKVETIGDAYMVVSGLPVLNGIKHVKEIAQMALSIRDSVECFRIPHNPNKSLQCRIGIHSGTNSLKDYIVEQHLRLPIFRNC</sequence>
<evidence type="ECO:0000259" key="16">
    <source>
        <dbReference type="PROSITE" id="PS50125"/>
    </source>
</evidence>
<dbReference type="GO" id="GO:0005524">
    <property type="term" value="F:ATP binding"/>
    <property type="evidence" value="ECO:0007669"/>
    <property type="project" value="InterPro"/>
</dbReference>